<organism evidence="2 3">
    <name type="scientific">Herbaspirillum frisingense</name>
    <dbReference type="NCBI Taxonomy" id="92645"/>
    <lineage>
        <taxon>Bacteria</taxon>
        <taxon>Pseudomonadati</taxon>
        <taxon>Pseudomonadota</taxon>
        <taxon>Betaproteobacteria</taxon>
        <taxon>Burkholderiales</taxon>
        <taxon>Oxalobacteraceae</taxon>
        <taxon>Herbaspirillum</taxon>
    </lineage>
</organism>
<sequence>MSDRKPKTAIAIVAAIAVVALIGGVSLLGMFQAAGHS</sequence>
<comment type="caution">
    <text evidence="2">The sequence shown here is derived from an EMBL/GenBank/DDBJ whole genome shotgun (WGS) entry which is preliminary data.</text>
</comment>
<reference evidence="2 3" key="1">
    <citation type="submission" date="2023-07" db="EMBL/GenBank/DDBJ databases">
        <title>Sorghum-associated microbial communities from plants grown in Nebraska, USA.</title>
        <authorList>
            <person name="Schachtman D."/>
        </authorList>
    </citation>
    <scope>NUCLEOTIDE SEQUENCE [LARGE SCALE GENOMIC DNA]</scope>
    <source>
        <strain evidence="2 3">596</strain>
    </source>
</reference>
<evidence type="ECO:0000313" key="2">
    <source>
        <dbReference type="EMBL" id="MDR6582370.1"/>
    </source>
</evidence>
<proteinExistence type="predicted"/>
<dbReference type="EMBL" id="JAVDSJ010000001">
    <property type="protein sequence ID" value="MDR6582370.1"/>
    <property type="molecule type" value="Genomic_DNA"/>
</dbReference>
<dbReference type="Proteomes" id="UP001260715">
    <property type="component" value="Unassembled WGS sequence"/>
</dbReference>
<keyword evidence="3" id="KW-1185">Reference proteome</keyword>
<feature type="transmembrane region" description="Helical" evidence="1">
    <location>
        <begin position="12"/>
        <end position="34"/>
    </location>
</feature>
<evidence type="ECO:0000313" key="3">
    <source>
        <dbReference type="Proteomes" id="UP001260715"/>
    </source>
</evidence>
<keyword evidence="1" id="KW-0472">Membrane</keyword>
<name>A0ABU1P9I0_9BURK</name>
<accession>A0ABU1P9I0</accession>
<keyword evidence="1" id="KW-0812">Transmembrane</keyword>
<protein>
    <submittedName>
        <fullName evidence="2">Uncharacterized protein</fullName>
    </submittedName>
</protein>
<evidence type="ECO:0000256" key="1">
    <source>
        <dbReference type="SAM" id="Phobius"/>
    </source>
</evidence>
<keyword evidence="1" id="KW-1133">Transmembrane helix</keyword>
<gene>
    <name evidence="2" type="ORF">J2W50_000545</name>
</gene>